<accession>A0ABM7FFN5</accession>
<dbReference type="EMBL" id="AP018448">
    <property type="protein sequence ID" value="BBC35209.1"/>
    <property type="molecule type" value="Genomic_DNA"/>
</dbReference>
<gene>
    <name evidence="3" type="ORF">SGFS_065030</name>
</gene>
<proteinExistence type="predicted"/>
<evidence type="ECO:0000313" key="3">
    <source>
        <dbReference type="EMBL" id="BBC35209.1"/>
    </source>
</evidence>
<reference evidence="3 4" key="2">
    <citation type="journal article" date="2023" name="ChemBioChem">
        <title>Acyltransferase Domain Exchange between Two Independent Type I Polyketide Synthases in the Same Producer Strain of Macrolide Antibiotics.</title>
        <authorList>
            <person name="Kudo F."/>
            <person name="Kishikawa K."/>
            <person name="Tsuboi K."/>
            <person name="Kido T."/>
            <person name="Usui T."/>
            <person name="Hashimoto J."/>
            <person name="Shin-Ya K."/>
            <person name="Miyanaga A."/>
            <person name="Eguchi T."/>
        </authorList>
    </citation>
    <scope>NUCLEOTIDE SEQUENCE [LARGE SCALE GENOMIC DNA]</scope>
    <source>
        <strain evidence="3 4">A-8890</strain>
    </source>
</reference>
<feature type="region of interest" description="Disordered" evidence="1">
    <location>
        <begin position="116"/>
        <end position="142"/>
    </location>
</feature>
<evidence type="ECO:0000256" key="1">
    <source>
        <dbReference type="SAM" id="MobiDB-lite"/>
    </source>
</evidence>
<protein>
    <recommendedName>
        <fullName evidence="2">HTH cro/C1-type domain-containing protein</fullName>
    </recommendedName>
</protein>
<evidence type="ECO:0000259" key="2">
    <source>
        <dbReference type="PROSITE" id="PS50943"/>
    </source>
</evidence>
<organism evidence="3 4">
    <name type="scientific">Streptomyces graminofaciens</name>
    <dbReference type="NCBI Taxonomy" id="68212"/>
    <lineage>
        <taxon>Bacteria</taxon>
        <taxon>Bacillati</taxon>
        <taxon>Actinomycetota</taxon>
        <taxon>Actinomycetes</taxon>
        <taxon>Kitasatosporales</taxon>
        <taxon>Streptomycetaceae</taxon>
        <taxon>Streptomyces</taxon>
    </lineage>
</organism>
<feature type="compositionally biased region" description="Polar residues" evidence="1">
    <location>
        <begin position="116"/>
        <end position="129"/>
    </location>
</feature>
<feature type="domain" description="HTH cro/C1-type" evidence="2">
    <location>
        <begin position="58"/>
        <end position="102"/>
    </location>
</feature>
<sequence>MQVSGQTSHLPCEAASSYCLPRQVLSGDMTDTPPGRVEKFFAVVLPALRRAGYAEYGSQVRLQDATGMSPGTASRLVRGKTIPDIKFFPALAQVLDMSPLELLVLAGHFPPSALQSQQTLSETNQSQVGSEGITPESAADRLGFQDEVRRAVFLGVVESLKNTKPEDDANEDSGGAAAQM</sequence>
<name>A0ABM7FFN5_9ACTN</name>
<dbReference type="PROSITE" id="PS50943">
    <property type="entry name" value="HTH_CROC1"/>
    <property type="match status" value="1"/>
</dbReference>
<dbReference type="CDD" id="cd00093">
    <property type="entry name" value="HTH_XRE"/>
    <property type="match status" value="1"/>
</dbReference>
<keyword evidence="4" id="KW-1185">Reference proteome</keyword>
<dbReference type="InterPro" id="IPR001387">
    <property type="entry name" value="Cro/C1-type_HTH"/>
</dbReference>
<dbReference type="SUPFAM" id="SSF47413">
    <property type="entry name" value="lambda repressor-like DNA-binding domains"/>
    <property type="match status" value="1"/>
</dbReference>
<dbReference type="Gene3D" id="1.10.260.40">
    <property type="entry name" value="lambda repressor-like DNA-binding domains"/>
    <property type="match status" value="1"/>
</dbReference>
<reference evidence="3 4" key="1">
    <citation type="journal article" date="2010" name="ChemBioChem">
        <title>Cloning and characterization of the biosynthetic gene cluster of 16-membered macrolide antibiotic FD-891: involvement of a dual functional cytochrome P450 monooxygenase catalyzing epoxidation and hydroxylation.</title>
        <authorList>
            <person name="Kudo F."/>
            <person name="Motegi A."/>
            <person name="Mizoue K."/>
            <person name="Eguchi T."/>
        </authorList>
    </citation>
    <scope>NUCLEOTIDE SEQUENCE [LARGE SCALE GENOMIC DNA]</scope>
    <source>
        <strain evidence="3 4">A-8890</strain>
    </source>
</reference>
<feature type="region of interest" description="Disordered" evidence="1">
    <location>
        <begin position="160"/>
        <end position="180"/>
    </location>
</feature>
<dbReference type="Pfam" id="PF01381">
    <property type="entry name" value="HTH_3"/>
    <property type="match status" value="1"/>
</dbReference>
<dbReference type="InterPro" id="IPR010982">
    <property type="entry name" value="Lambda_DNA-bd_dom_sf"/>
</dbReference>
<dbReference type="Proteomes" id="UP001321542">
    <property type="component" value="Chromosome"/>
</dbReference>
<evidence type="ECO:0000313" key="4">
    <source>
        <dbReference type="Proteomes" id="UP001321542"/>
    </source>
</evidence>
<dbReference type="SMART" id="SM00530">
    <property type="entry name" value="HTH_XRE"/>
    <property type="match status" value="1"/>
</dbReference>